<dbReference type="PANTHER" id="PTHR43390:SF1">
    <property type="entry name" value="CHLOROPLAST PROCESSING PEPTIDASE"/>
    <property type="match status" value="1"/>
</dbReference>
<comment type="catalytic activity">
    <reaction evidence="1 6">
        <text>Cleavage of hydrophobic, N-terminal signal or leader sequences from secreted and periplasmic proteins.</text>
        <dbReference type="EC" id="3.4.21.89"/>
    </reaction>
</comment>
<comment type="similarity">
    <text evidence="3 6">Belongs to the peptidase S26 family.</text>
</comment>
<comment type="subcellular location">
    <subcellularLocation>
        <location evidence="2">Cell membrane</location>
        <topology evidence="2">Single-pass type II membrane protein</topology>
    </subcellularLocation>
    <subcellularLocation>
        <location evidence="6">Membrane</location>
        <topology evidence="6">Single-pass type II membrane protein</topology>
    </subcellularLocation>
</comment>
<gene>
    <name evidence="9" type="primary">lepB</name>
    <name evidence="9" type="ORF">GCM10023205_02210</name>
</gene>
<dbReference type="EC" id="3.4.21.89" evidence="4 6"/>
<evidence type="ECO:0000313" key="10">
    <source>
        <dbReference type="Proteomes" id="UP001500466"/>
    </source>
</evidence>
<evidence type="ECO:0000256" key="1">
    <source>
        <dbReference type="ARBA" id="ARBA00000677"/>
    </source>
</evidence>
<proteinExistence type="inferred from homology"/>
<evidence type="ECO:0000256" key="2">
    <source>
        <dbReference type="ARBA" id="ARBA00004401"/>
    </source>
</evidence>
<evidence type="ECO:0000259" key="8">
    <source>
        <dbReference type="Pfam" id="PF10502"/>
    </source>
</evidence>
<comment type="caution">
    <text evidence="9">The sequence shown here is derived from an EMBL/GenBank/DDBJ whole genome shotgun (WGS) entry which is preliminary data.</text>
</comment>
<dbReference type="SUPFAM" id="SSF51306">
    <property type="entry name" value="LexA/Signal peptidase"/>
    <property type="match status" value="1"/>
</dbReference>
<dbReference type="PANTHER" id="PTHR43390">
    <property type="entry name" value="SIGNAL PEPTIDASE I"/>
    <property type="match status" value="1"/>
</dbReference>
<dbReference type="EMBL" id="BAABHS010000001">
    <property type="protein sequence ID" value="GAA4946042.1"/>
    <property type="molecule type" value="Genomic_DNA"/>
</dbReference>
<evidence type="ECO:0000256" key="5">
    <source>
        <dbReference type="ARBA" id="ARBA00022801"/>
    </source>
</evidence>
<feature type="compositionally biased region" description="Gly residues" evidence="7">
    <location>
        <begin position="54"/>
        <end position="63"/>
    </location>
</feature>
<dbReference type="CDD" id="cd06530">
    <property type="entry name" value="S26_SPase_I"/>
    <property type="match status" value="1"/>
</dbReference>
<keyword evidence="6" id="KW-1133">Transmembrane helix</keyword>
<keyword evidence="6" id="KW-0812">Transmembrane</keyword>
<reference evidence="10" key="1">
    <citation type="journal article" date="2019" name="Int. J. Syst. Evol. Microbiol.">
        <title>The Global Catalogue of Microorganisms (GCM) 10K type strain sequencing project: providing services to taxonomists for standard genome sequencing and annotation.</title>
        <authorList>
            <consortium name="The Broad Institute Genomics Platform"/>
            <consortium name="The Broad Institute Genome Sequencing Center for Infectious Disease"/>
            <person name="Wu L."/>
            <person name="Ma J."/>
        </authorList>
    </citation>
    <scope>NUCLEOTIDE SEQUENCE [LARGE SCALE GENOMIC DNA]</scope>
    <source>
        <strain evidence="10">JCM 17986</strain>
    </source>
</reference>
<dbReference type="InterPro" id="IPR000223">
    <property type="entry name" value="Pept_S26A_signal_pept_1"/>
</dbReference>
<keyword evidence="10" id="KW-1185">Reference proteome</keyword>
<feature type="compositionally biased region" description="Basic residues" evidence="7">
    <location>
        <begin position="127"/>
        <end position="136"/>
    </location>
</feature>
<dbReference type="PROSITE" id="PS00761">
    <property type="entry name" value="SPASE_I_3"/>
    <property type="match status" value="1"/>
</dbReference>
<feature type="transmembrane region" description="Helical" evidence="6">
    <location>
        <begin position="147"/>
        <end position="167"/>
    </location>
</feature>
<evidence type="ECO:0000313" key="9">
    <source>
        <dbReference type="EMBL" id="GAA4946042.1"/>
    </source>
</evidence>
<organism evidence="9 10">
    <name type="scientific">Yinghuangia aomiensis</name>
    <dbReference type="NCBI Taxonomy" id="676205"/>
    <lineage>
        <taxon>Bacteria</taxon>
        <taxon>Bacillati</taxon>
        <taxon>Actinomycetota</taxon>
        <taxon>Actinomycetes</taxon>
        <taxon>Kitasatosporales</taxon>
        <taxon>Streptomycetaceae</taxon>
        <taxon>Yinghuangia</taxon>
    </lineage>
</organism>
<dbReference type="RefSeq" id="WP_345673289.1">
    <property type="nucleotide sequence ID" value="NZ_BAABHS010000001.1"/>
</dbReference>
<feature type="domain" description="Peptidase S26" evidence="8">
    <location>
        <begin position="144"/>
        <end position="342"/>
    </location>
</feature>
<evidence type="ECO:0000256" key="4">
    <source>
        <dbReference type="ARBA" id="ARBA00013208"/>
    </source>
</evidence>
<sequence length="398" mass="40925">MGEVVVGARSAGGDDEPGRTPDEPQRRPEPGGSVPGGTPGGTPAGSPAGPAGPGPGNGSGGPDEGADGPGVPHPGEAPGESGARSENGAAPDADTPVDLGKNGAAAVPPPGGPRDEESAEEPAAPGGRKRKAKKPAKKGSFWKELPLLLAVALVLALIIKTFFVQAFSIPSASMEDTIQIGDRVLVDKLTPWFGAEPERGEVVVFHDPGGSDPWLEGTPDQSSNGFVRGLQTALSFVGLMPSTNEKDLIKRVIGVGGDTVACCDAAGRITVNGVPLNEPYLKPGVAPSETPFQVTVPKGRLWVMGDNRSNSRDSRAHLAGGDAMTATIDKDEVIGRAFTVIWPLGRIHWLGVPDTFDQKGLSAAPLALGFIGAVPMVLWRRKWVETRSDDATTGAPPA</sequence>
<feature type="compositionally biased region" description="Gly residues" evidence="7">
    <location>
        <begin position="33"/>
        <end position="43"/>
    </location>
</feature>
<name>A0ABP9GJX5_9ACTN</name>
<evidence type="ECO:0000256" key="6">
    <source>
        <dbReference type="RuleBase" id="RU362042"/>
    </source>
</evidence>
<protein>
    <recommendedName>
        <fullName evidence="4 6">Signal peptidase I</fullName>
        <ecNumber evidence="4 6">3.4.21.89</ecNumber>
    </recommendedName>
</protein>
<dbReference type="Pfam" id="PF10502">
    <property type="entry name" value="Peptidase_S26"/>
    <property type="match status" value="1"/>
</dbReference>
<accession>A0ABP9GJX5</accession>
<evidence type="ECO:0000256" key="7">
    <source>
        <dbReference type="SAM" id="MobiDB-lite"/>
    </source>
</evidence>
<dbReference type="NCBIfam" id="TIGR02227">
    <property type="entry name" value="sigpep_I_bact"/>
    <property type="match status" value="1"/>
</dbReference>
<evidence type="ECO:0000256" key="3">
    <source>
        <dbReference type="ARBA" id="ARBA00009370"/>
    </source>
</evidence>
<dbReference type="Proteomes" id="UP001500466">
    <property type="component" value="Unassembled WGS sequence"/>
</dbReference>
<keyword evidence="5 6" id="KW-0378">Hydrolase</keyword>
<dbReference type="PRINTS" id="PR00727">
    <property type="entry name" value="LEADERPTASE"/>
</dbReference>
<dbReference type="InterPro" id="IPR019533">
    <property type="entry name" value="Peptidase_S26"/>
</dbReference>
<feature type="compositionally biased region" description="Basic and acidic residues" evidence="7">
    <location>
        <begin position="16"/>
        <end position="29"/>
    </location>
</feature>
<keyword evidence="6" id="KW-0472">Membrane</keyword>
<dbReference type="InterPro" id="IPR019758">
    <property type="entry name" value="Pept_S26A_signal_pept_1_CS"/>
</dbReference>
<feature type="region of interest" description="Disordered" evidence="7">
    <location>
        <begin position="1"/>
        <end position="136"/>
    </location>
</feature>
<dbReference type="InterPro" id="IPR036286">
    <property type="entry name" value="LexA/Signal_pep-like_sf"/>
</dbReference>
<dbReference type="Gene3D" id="2.10.109.10">
    <property type="entry name" value="Umud Fragment, subunit A"/>
    <property type="match status" value="1"/>
</dbReference>
<keyword evidence="6" id="KW-0645">Protease</keyword>